<keyword evidence="23" id="KW-1185">Reference proteome</keyword>
<dbReference type="GO" id="GO:0061630">
    <property type="term" value="F:ubiquitin protein ligase activity"/>
    <property type="evidence" value="ECO:0007669"/>
    <property type="project" value="UniProtKB-EC"/>
</dbReference>
<dbReference type="PANTHER" id="PTHR48178">
    <property type="entry name" value="PEROXISOME BIOGENESIS FACTOR 2"/>
    <property type="match status" value="1"/>
</dbReference>
<evidence type="ECO:0000256" key="10">
    <source>
        <dbReference type="ARBA" id="ARBA00022833"/>
    </source>
</evidence>
<dbReference type="InterPro" id="IPR025654">
    <property type="entry name" value="PEX2/10"/>
</dbReference>
<protein>
    <recommendedName>
        <fullName evidence="18">Peroxisome biogenesis factor 2</fullName>
        <ecNumber evidence="17">2.3.2.36</ecNumber>
    </recommendedName>
    <alternativeName>
        <fullName evidence="15">Peroxin-2</fullName>
    </alternativeName>
</protein>
<evidence type="ECO:0000256" key="12">
    <source>
        <dbReference type="ARBA" id="ARBA00022989"/>
    </source>
</evidence>
<keyword evidence="4" id="KW-0813">Transport</keyword>
<reference evidence="22 23" key="1">
    <citation type="journal article" date="2019" name="Genome Biol. Evol.">
        <title>Whole-Genome Sequencing of the Giant Devil Catfish, Bagarius yarrelli.</title>
        <authorList>
            <person name="Jiang W."/>
            <person name="Lv Y."/>
            <person name="Cheng L."/>
            <person name="Yang K."/>
            <person name="Chao B."/>
            <person name="Wang X."/>
            <person name="Li Y."/>
            <person name="Pan X."/>
            <person name="You X."/>
            <person name="Zhang Y."/>
            <person name="Yang J."/>
            <person name="Li J."/>
            <person name="Zhang X."/>
            <person name="Liu S."/>
            <person name="Sun C."/>
            <person name="Yang J."/>
            <person name="Shi Q."/>
        </authorList>
    </citation>
    <scope>NUCLEOTIDE SEQUENCE [LARGE SCALE GENOMIC DNA]</scope>
    <source>
        <strain evidence="22">JWS20170419001</strain>
        <tissue evidence="22">Muscle</tissue>
    </source>
</reference>
<dbReference type="GO" id="GO:0016558">
    <property type="term" value="P:protein import into peroxisome matrix"/>
    <property type="evidence" value="ECO:0007669"/>
    <property type="project" value="InterPro"/>
</dbReference>
<dbReference type="InterPro" id="IPR001841">
    <property type="entry name" value="Znf_RING"/>
</dbReference>
<feature type="region of interest" description="Disordered" evidence="20">
    <location>
        <begin position="43"/>
        <end position="65"/>
    </location>
</feature>
<dbReference type="SMART" id="SM00184">
    <property type="entry name" value="RING"/>
    <property type="match status" value="1"/>
</dbReference>
<keyword evidence="10" id="KW-0862">Zinc</keyword>
<dbReference type="PROSITE" id="PS50089">
    <property type="entry name" value="ZF_RING_2"/>
    <property type="match status" value="1"/>
</dbReference>
<evidence type="ECO:0000256" key="19">
    <source>
        <dbReference type="PROSITE-ProRule" id="PRU00175"/>
    </source>
</evidence>
<dbReference type="Pfam" id="PF00097">
    <property type="entry name" value="zf-C3HC4"/>
    <property type="match status" value="1"/>
</dbReference>
<keyword evidence="14" id="KW-0576">Peroxisome</keyword>
<evidence type="ECO:0000256" key="2">
    <source>
        <dbReference type="ARBA" id="ARBA00004906"/>
    </source>
</evidence>
<dbReference type="PANTHER" id="PTHR48178:SF1">
    <property type="entry name" value="PEROXISOME BIOGENESIS FACTOR 2"/>
    <property type="match status" value="1"/>
</dbReference>
<evidence type="ECO:0000256" key="8">
    <source>
        <dbReference type="ARBA" id="ARBA00022771"/>
    </source>
</evidence>
<dbReference type="Proteomes" id="UP000319801">
    <property type="component" value="Unassembled WGS sequence"/>
</dbReference>
<dbReference type="OrthoDB" id="1701437at2759"/>
<comment type="subcellular location">
    <subcellularLocation>
        <location evidence="1">Peroxisome membrane</location>
        <topology evidence="1">Multi-pass membrane protein</topology>
    </subcellularLocation>
</comment>
<evidence type="ECO:0000313" key="23">
    <source>
        <dbReference type="Proteomes" id="UP000319801"/>
    </source>
</evidence>
<organism evidence="22 23">
    <name type="scientific">Bagarius yarrelli</name>
    <name type="common">Goonch</name>
    <name type="synonym">Bagrus yarrelli</name>
    <dbReference type="NCBI Taxonomy" id="175774"/>
    <lineage>
        <taxon>Eukaryota</taxon>
        <taxon>Metazoa</taxon>
        <taxon>Chordata</taxon>
        <taxon>Craniata</taxon>
        <taxon>Vertebrata</taxon>
        <taxon>Euteleostomi</taxon>
        <taxon>Actinopterygii</taxon>
        <taxon>Neopterygii</taxon>
        <taxon>Teleostei</taxon>
        <taxon>Ostariophysi</taxon>
        <taxon>Siluriformes</taxon>
        <taxon>Sisoridae</taxon>
        <taxon>Sisorinae</taxon>
        <taxon>Bagarius</taxon>
    </lineage>
</organism>
<keyword evidence="13" id="KW-0472">Membrane</keyword>
<evidence type="ECO:0000256" key="15">
    <source>
        <dbReference type="ARBA" id="ARBA00032511"/>
    </source>
</evidence>
<dbReference type="InterPro" id="IPR018957">
    <property type="entry name" value="Znf_C3HC4_RING-type"/>
</dbReference>
<dbReference type="Gene3D" id="3.30.40.10">
    <property type="entry name" value="Zinc/RING finger domain, C3HC4 (zinc finger)"/>
    <property type="match status" value="1"/>
</dbReference>
<keyword evidence="11" id="KW-0653">Protein transport</keyword>
<evidence type="ECO:0000256" key="9">
    <source>
        <dbReference type="ARBA" id="ARBA00022786"/>
    </source>
</evidence>
<dbReference type="Pfam" id="PF04757">
    <property type="entry name" value="Pex2_Pex12"/>
    <property type="match status" value="1"/>
</dbReference>
<evidence type="ECO:0000256" key="4">
    <source>
        <dbReference type="ARBA" id="ARBA00022448"/>
    </source>
</evidence>
<dbReference type="EMBL" id="VCAZ01000024">
    <property type="protein sequence ID" value="TSK98493.1"/>
    <property type="molecule type" value="Genomic_DNA"/>
</dbReference>
<comment type="caution">
    <text evidence="22">The sequence shown here is derived from an EMBL/GenBank/DDBJ whole genome shotgun (WGS) entry which is preliminary data.</text>
</comment>
<dbReference type="EC" id="2.3.2.36" evidence="17"/>
<evidence type="ECO:0000313" key="22">
    <source>
        <dbReference type="EMBL" id="TSK98493.1"/>
    </source>
</evidence>
<dbReference type="GO" id="GO:0008270">
    <property type="term" value="F:zinc ion binding"/>
    <property type="evidence" value="ECO:0007669"/>
    <property type="project" value="UniProtKB-KW"/>
</dbReference>
<keyword evidence="9" id="KW-0833">Ubl conjugation pathway</keyword>
<feature type="domain" description="RING-type" evidence="21">
    <location>
        <begin position="299"/>
        <end position="338"/>
    </location>
</feature>
<evidence type="ECO:0000256" key="11">
    <source>
        <dbReference type="ARBA" id="ARBA00022927"/>
    </source>
</evidence>
<comment type="similarity">
    <text evidence="3">Belongs to the pex2/pex10/pex12 family.</text>
</comment>
<keyword evidence="7" id="KW-0479">Metal-binding</keyword>
<evidence type="ECO:0000256" key="6">
    <source>
        <dbReference type="ARBA" id="ARBA00022692"/>
    </source>
</evidence>
<evidence type="ECO:0000256" key="17">
    <source>
        <dbReference type="ARBA" id="ARBA00034523"/>
    </source>
</evidence>
<evidence type="ECO:0000256" key="16">
    <source>
        <dbReference type="ARBA" id="ARBA00034438"/>
    </source>
</evidence>
<name>A0A556TWR4_BAGYA</name>
<dbReference type="PROSITE" id="PS00518">
    <property type="entry name" value="ZF_RING_1"/>
    <property type="match status" value="1"/>
</dbReference>
<keyword evidence="8 19" id="KW-0863">Zinc-finger</keyword>
<evidence type="ECO:0000256" key="3">
    <source>
        <dbReference type="ARBA" id="ARBA00008704"/>
    </source>
</evidence>
<dbReference type="AlphaFoldDB" id="A0A556TWR4"/>
<comment type="catalytic activity">
    <reaction evidence="16">
        <text>[E2 ubiquitin-conjugating enzyme]-S-ubiquitinyl-L-cysteine + [acceptor protein]-L-cysteine = [E2 ubiquitin-conjugating enzyme]-L-cysteine + [acceptor protein]-S-ubiquitinyl-L-cysteine.</text>
        <dbReference type="EC" id="2.3.2.36"/>
    </reaction>
</comment>
<keyword evidence="6" id="KW-0812">Transmembrane</keyword>
<dbReference type="InterPro" id="IPR006845">
    <property type="entry name" value="Pex_N"/>
</dbReference>
<evidence type="ECO:0000256" key="13">
    <source>
        <dbReference type="ARBA" id="ARBA00023136"/>
    </source>
</evidence>
<evidence type="ECO:0000256" key="5">
    <source>
        <dbReference type="ARBA" id="ARBA00022679"/>
    </source>
</evidence>
<evidence type="ECO:0000256" key="14">
    <source>
        <dbReference type="ARBA" id="ARBA00023140"/>
    </source>
</evidence>
<dbReference type="GO" id="GO:0005778">
    <property type="term" value="C:peroxisomal membrane"/>
    <property type="evidence" value="ECO:0007669"/>
    <property type="project" value="UniProtKB-SubCell"/>
</dbReference>
<dbReference type="InterPro" id="IPR045859">
    <property type="entry name" value="RING-HC_PEX2"/>
</dbReference>
<dbReference type="InterPro" id="IPR013083">
    <property type="entry name" value="Znf_RING/FYVE/PHD"/>
</dbReference>
<comment type="pathway">
    <text evidence="2">Protein modification; protein ubiquitination.</text>
</comment>
<keyword evidence="5" id="KW-0808">Transferase</keyword>
<evidence type="ECO:0000256" key="1">
    <source>
        <dbReference type="ARBA" id="ARBA00004585"/>
    </source>
</evidence>
<evidence type="ECO:0000256" key="7">
    <source>
        <dbReference type="ARBA" id="ARBA00022723"/>
    </source>
</evidence>
<gene>
    <name evidence="22" type="ORF">Baya_5407</name>
</gene>
<evidence type="ECO:0000256" key="20">
    <source>
        <dbReference type="SAM" id="MobiDB-lite"/>
    </source>
</evidence>
<accession>A0A556TWR4</accession>
<evidence type="ECO:0000259" key="21">
    <source>
        <dbReference type="PROSITE" id="PS50089"/>
    </source>
</evidence>
<dbReference type="SUPFAM" id="SSF57850">
    <property type="entry name" value="RING/U-box"/>
    <property type="match status" value="1"/>
</dbReference>
<proteinExistence type="inferred from homology"/>
<evidence type="ECO:0000256" key="18">
    <source>
        <dbReference type="ARBA" id="ARBA00034543"/>
    </source>
</evidence>
<keyword evidence="12" id="KW-1133">Transmembrane helix</keyword>
<dbReference type="CDD" id="cd16526">
    <property type="entry name" value="RING-HC_PEX2"/>
    <property type="match status" value="1"/>
</dbReference>
<dbReference type="InterPro" id="IPR017907">
    <property type="entry name" value="Znf_RING_CS"/>
</dbReference>
<sequence length="360" mass="40989">MLVKALVKMAGINDVSEHIYSNELFIGILSVYHFIPSIQSGRVGRETTGKRSRSGPSGHLPETESPSHRVLRISQLDAFELDEALEQLVWSQFTRCFRHFKPGLLTRVEPEIKALLQLLVWRFTVYSSSATVGQMLLNLRYHNTLIAGQKYRSLNRKQKLWFALLTVGDKWLRERSHSLFLSYGAHPGFRRARQALAVISSVGKLASLLNFMLFLQSGRFPSLTERMLGLRPVFVSDQRAREIDFLYTNRELLWHGFAEFLIFLLPLIDVWKLKSRVSALFSVSDGPHQNPEPEGRSECGICAEWPIMPHSIGCSHVFCYYCVKSHTASDVFFTCPRCGAELVSVQPVDLQIEMATIQQT</sequence>